<dbReference type="EMBL" id="CM023475">
    <property type="protein sequence ID" value="KAH7945841.1"/>
    <property type="molecule type" value="Genomic_DNA"/>
</dbReference>
<proteinExistence type="predicted"/>
<comment type="caution">
    <text evidence="1">The sequence shown here is derived from an EMBL/GenBank/DDBJ whole genome shotgun (WGS) entry which is preliminary data.</text>
</comment>
<organism evidence="1 2">
    <name type="scientific">Dermacentor silvarum</name>
    <name type="common">Tick</name>
    <dbReference type="NCBI Taxonomy" id="543639"/>
    <lineage>
        <taxon>Eukaryota</taxon>
        <taxon>Metazoa</taxon>
        <taxon>Ecdysozoa</taxon>
        <taxon>Arthropoda</taxon>
        <taxon>Chelicerata</taxon>
        <taxon>Arachnida</taxon>
        <taxon>Acari</taxon>
        <taxon>Parasitiformes</taxon>
        <taxon>Ixodida</taxon>
        <taxon>Ixodoidea</taxon>
        <taxon>Ixodidae</taxon>
        <taxon>Rhipicephalinae</taxon>
        <taxon>Dermacentor</taxon>
    </lineage>
</organism>
<accession>A0ACB8CLK3</accession>
<sequence>MREPSAGALEEVVVQQTSMMGPNQTSDAETKRAATRLAGTKTGRKVLEDLNISCPYHMAARQDIPKEWRSKFATLPFPKNMPPEHHQAKGWARAKKMDGIYSKIVGAVFVDVAGPVGGVSTIAVVHQGKTGLLVMAGERSVHGLANCRRVTGGVLLEDIPQILEDHWLRASMSIYGARFTSARPEDLKKA</sequence>
<evidence type="ECO:0000313" key="2">
    <source>
        <dbReference type="Proteomes" id="UP000821865"/>
    </source>
</evidence>
<name>A0ACB8CLK3_DERSI</name>
<evidence type="ECO:0000313" key="1">
    <source>
        <dbReference type="EMBL" id="KAH7945841.1"/>
    </source>
</evidence>
<protein>
    <submittedName>
        <fullName evidence="1">Uncharacterized protein</fullName>
    </submittedName>
</protein>
<reference evidence="1" key="1">
    <citation type="submission" date="2020-05" db="EMBL/GenBank/DDBJ databases">
        <title>Large-scale comparative analyses of tick genomes elucidate their genetic diversity and vector capacities.</title>
        <authorList>
            <person name="Jia N."/>
            <person name="Wang J."/>
            <person name="Shi W."/>
            <person name="Du L."/>
            <person name="Sun Y."/>
            <person name="Zhan W."/>
            <person name="Jiang J."/>
            <person name="Wang Q."/>
            <person name="Zhang B."/>
            <person name="Ji P."/>
            <person name="Sakyi L.B."/>
            <person name="Cui X."/>
            <person name="Yuan T."/>
            <person name="Jiang B."/>
            <person name="Yang W."/>
            <person name="Lam T.T.-Y."/>
            <person name="Chang Q."/>
            <person name="Ding S."/>
            <person name="Wang X."/>
            <person name="Zhu J."/>
            <person name="Ruan X."/>
            <person name="Zhao L."/>
            <person name="Wei J."/>
            <person name="Que T."/>
            <person name="Du C."/>
            <person name="Cheng J."/>
            <person name="Dai P."/>
            <person name="Han X."/>
            <person name="Huang E."/>
            <person name="Gao Y."/>
            <person name="Liu J."/>
            <person name="Shao H."/>
            <person name="Ye R."/>
            <person name="Li L."/>
            <person name="Wei W."/>
            <person name="Wang X."/>
            <person name="Wang C."/>
            <person name="Yang T."/>
            <person name="Huo Q."/>
            <person name="Li W."/>
            <person name="Guo W."/>
            <person name="Chen H."/>
            <person name="Zhou L."/>
            <person name="Ni X."/>
            <person name="Tian J."/>
            <person name="Zhou Y."/>
            <person name="Sheng Y."/>
            <person name="Liu T."/>
            <person name="Pan Y."/>
            <person name="Xia L."/>
            <person name="Li J."/>
            <person name="Zhao F."/>
            <person name="Cao W."/>
        </authorList>
    </citation>
    <scope>NUCLEOTIDE SEQUENCE</scope>
    <source>
        <strain evidence="1">Dsil-2018</strain>
    </source>
</reference>
<keyword evidence="2" id="KW-1185">Reference proteome</keyword>
<gene>
    <name evidence="1" type="ORF">HPB49_016311</name>
</gene>
<dbReference type="Proteomes" id="UP000821865">
    <property type="component" value="Chromosome 6"/>
</dbReference>